<reference evidence="1 2" key="1">
    <citation type="submission" date="2021-06" db="EMBL/GenBank/DDBJ databases">
        <authorList>
            <person name="Kallberg Y."/>
            <person name="Tangrot J."/>
            <person name="Rosling A."/>
        </authorList>
    </citation>
    <scope>NUCLEOTIDE SEQUENCE [LARGE SCALE GENOMIC DNA]</scope>
    <source>
        <strain evidence="1 2">120-4 pot B 10/14</strain>
    </source>
</reference>
<gene>
    <name evidence="1" type="ORF">GMARGA_LOCUS43625</name>
</gene>
<protein>
    <submittedName>
        <fullName evidence="1">35038_t:CDS:1</fullName>
    </submittedName>
</protein>
<evidence type="ECO:0000313" key="2">
    <source>
        <dbReference type="Proteomes" id="UP000789901"/>
    </source>
</evidence>
<comment type="caution">
    <text evidence="1">The sequence shown here is derived from an EMBL/GenBank/DDBJ whole genome shotgun (WGS) entry which is preliminary data.</text>
</comment>
<evidence type="ECO:0000313" key="1">
    <source>
        <dbReference type="EMBL" id="CAG8854804.1"/>
    </source>
</evidence>
<name>A0ABN7XLH1_GIGMA</name>
<feature type="non-terminal residue" evidence="1">
    <location>
        <position position="1"/>
    </location>
</feature>
<accession>A0ABN7XLH1</accession>
<dbReference type="EMBL" id="CAJVQB010142576">
    <property type="protein sequence ID" value="CAG8854804.1"/>
    <property type="molecule type" value="Genomic_DNA"/>
</dbReference>
<keyword evidence="2" id="KW-1185">Reference proteome</keyword>
<organism evidence="1 2">
    <name type="scientific">Gigaspora margarita</name>
    <dbReference type="NCBI Taxonomy" id="4874"/>
    <lineage>
        <taxon>Eukaryota</taxon>
        <taxon>Fungi</taxon>
        <taxon>Fungi incertae sedis</taxon>
        <taxon>Mucoromycota</taxon>
        <taxon>Glomeromycotina</taxon>
        <taxon>Glomeromycetes</taxon>
        <taxon>Diversisporales</taxon>
        <taxon>Gigasporaceae</taxon>
        <taxon>Gigaspora</taxon>
    </lineage>
</organism>
<dbReference type="Proteomes" id="UP000789901">
    <property type="component" value="Unassembled WGS sequence"/>
</dbReference>
<proteinExistence type="predicted"/>
<feature type="non-terminal residue" evidence="1">
    <location>
        <position position="41"/>
    </location>
</feature>
<sequence length="41" mass="4650">FRNVKNCTAAFISNKQGIDGFITSALCCNMFRNEVTDEVYE</sequence>